<comment type="subunit">
    <text evidence="5">The Tol-Pal system is composed of five core proteins: the inner membrane proteins TolA, TolQ and TolR, the periplasmic protein TolB and the outer membrane protein Pal. They form a network linking the inner and outer membranes and the peptidoglycan layer.</text>
</comment>
<dbReference type="Pfam" id="PF04052">
    <property type="entry name" value="TolB_N"/>
    <property type="match status" value="1"/>
</dbReference>
<dbReference type="SUPFAM" id="SSF52964">
    <property type="entry name" value="TolB, N-terminal domain"/>
    <property type="match status" value="1"/>
</dbReference>
<feature type="region of interest" description="Disordered" evidence="6">
    <location>
        <begin position="423"/>
        <end position="447"/>
    </location>
</feature>
<keyword evidence="5" id="KW-0131">Cell cycle</keyword>
<evidence type="ECO:0000259" key="7">
    <source>
        <dbReference type="Pfam" id="PF04052"/>
    </source>
</evidence>
<evidence type="ECO:0000256" key="2">
    <source>
        <dbReference type="ARBA" id="ARBA00009820"/>
    </source>
</evidence>
<proteinExistence type="inferred from homology"/>
<feature type="compositionally biased region" description="Gly residues" evidence="6">
    <location>
        <begin position="437"/>
        <end position="447"/>
    </location>
</feature>
<evidence type="ECO:0000256" key="4">
    <source>
        <dbReference type="ARBA" id="ARBA00022764"/>
    </source>
</evidence>
<evidence type="ECO:0000256" key="5">
    <source>
        <dbReference type="HAMAP-Rule" id="MF_00671"/>
    </source>
</evidence>
<feature type="chain" id="PRO_5044898186" description="Tol-Pal system protein TolB" evidence="5">
    <location>
        <begin position="27"/>
        <end position="447"/>
    </location>
</feature>
<dbReference type="RefSeq" id="WP_302110006.1">
    <property type="nucleotide sequence ID" value="NZ_JAUKTR010000003.1"/>
</dbReference>
<evidence type="ECO:0000313" key="8">
    <source>
        <dbReference type="EMBL" id="MDO1559577.1"/>
    </source>
</evidence>
<comment type="caution">
    <text evidence="8">The sequence shown here is derived from an EMBL/GenBank/DDBJ whole genome shotgun (WGS) entry which is preliminary data.</text>
</comment>
<dbReference type="InterPro" id="IPR011659">
    <property type="entry name" value="WD40"/>
</dbReference>
<evidence type="ECO:0000256" key="6">
    <source>
        <dbReference type="SAM" id="MobiDB-lite"/>
    </source>
</evidence>
<dbReference type="EMBL" id="JAUKTR010000003">
    <property type="protein sequence ID" value="MDO1559577.1"/>
    <property type="molecule type" value="Genomic_DNA"/>
</dbReference>
<organism evidence="8 9">
    <name type="scientific">Peiella sedimenti</name>
    <dbReference type="NCBI Taxonomy" id="3061083"/>
    <lineage>
        <taxon>Bacteria</taxon>
        <taxon>Pseudomonadati</taxon>
        <taxon>Pseudomonadota</taxon>
        <taxon>Alphaproteobacteria</taxon>
        <taxon>Caulobacterales</taxon>
        <taxon>Caulobacteraceae</taxon>
        <taxon>Peiella</taxon>
    </lineage>
</organism>
<name>A0ABT8SLZ1_9CAUL</name>
<comment type="subcellular location">
    <subcellularLocation>
        <location evidence="1 5">Periplasm</location>
    </subcellularLocation>
</comment>
<keyword evidence="4 5" id="KW-0574">Periplasm</keyword>
<comment type="similarity">
    <text evidence="2 5">Belongs to the TolB family.</text>
</comment>
<reference evidence="8" key="1">
    <citation type="submission" date="2023-07" db="EMBL/GenBank/DDBJ databases">
        <title>Brevundimonas soil sp. nov., isolated from the soil of chemical plant.</title>
        <authorList>
            <person name="Wu N."/>
        </authorList>
    </citation>
    <scope>NUCLEOTIDE SEQUENCE</scope>
    <source>
        <strain evidence="8">XZ-24</strain>
    </source>
</reference>
<keyword evidence="9" id="KW-1185">Reference proteome</keyword>
<dbReference type="InterPro" id="IPR011042">
    <property type="entry name" value="6-blade_b-propeller_TolB-like"/>
</dbReference>
<dbReference type="SUPFAM" id="SSF69304">
    <property type="entry name" value="Tricorn protease N-terminal domain"/>
    <property type="match status" value="1"/>
</dbReference>
<evidence type="ECO:0000256" key="1">
    <source>
        <dbReference type="ARBA" id="ARBA00004418"/>
    </source>
</evidence>
<protein>
    <recommendedName>
        <fullName evidence="5">Tol-Pal system protein TolB</fullName>
    </recommendedName>
</protein>
<dbReference type="InterPro" id="IPR007195">
    <property type="entry name" value="TolB_N"/>
</dbReference>
<gene>
    <name evidence="5 8" type="primary">tolB</name>
    <name evidence="8" type="ORF">Q0812_09075</name>
</gene>
<dbReference type="HAMAP" id="MF_00671">
    <property type="entry name" value="TolB"/>
    <property type="match status" value="1"/>
</dbReference>
<feature type="signal peptide" evidence="5">
    <location>
        <begin position="1"/>
        <end position="26"/>
    </location>
</feature>
<dbReference type="Pfam" id="PF07676">
    <property type="entry name" value="PD40"/>
    <property type="match status" value="4"/>
</dbReference>
<accession>A0ABT8SLZ1</accession>
<keyword evidence="5" id="KW-0132">Cell division</keyword>
<keyword evidence="3 5" id="KW-0732">Signal</keyword>
<dbReference type="Gene3D" id="3.40.50.10070">
    <property type="entry name" value="TolB, N-terminal domain"/>
    <property type="match status" value="1"/>
</dbReference>
<dbReference type="NCBIfam" id="TIGR02800">
    <property type="entry name" value="propeller_TolB"/>
    <property type="match status" value="1"/>
</dbReference>
<feature type="domain" description="TolB N-terminal" evidence="7">
    <location>
        <begin position="29"/>
        <end position="129"/>
    </location>
</feature>
<evidence type="ECO:0000313" key="9">
    <source>
        <dbReference type="Proteomes" id="UP001169063"/>
    </source>
</evidence>
<comment type="function">
    <text evidence="5">Part of the Tol-Pal system, which plays a role in outer membrane invagination during cell division and is important for maintaining outer membrane integrity.</text>
</comment>
<dbReference type="PANTHER" id="PTHR36842:SF1">
    <property type="entry name" value="PROTEIN TOLB"/>
    <property type="match status" value="1"/>
</dbReference>
<sequence length="447" mass="48491" precursor="true">MRLSTLIAVLMSALLAGLALPGAARAQSEVVVNQGVVAPTPIAIAPFAGPDGAGISQVITANLERSGFFAPIDPAAFIETNPGVDVQPQFESWRRIRAQALVVGESSIDAQGRMRVNFRLWDVVTEQQLLGFQFTATPENWRRIAHKISDAVYQRLTGELGYFDTRVVFVAEQGRGQGRATRLAVMDQDGFNPVYLTQAEGIVMTPRFSGAGQEVTYMVLGEDSTRIYVHNLETGRRESLGSFDGQVFAPRFSPDGRRVAFSIERGGNTDIFVMNLQTRGISRLTSDPGIDTSPSFSPDGRQIVFNSDRAGRPRLYIMNTDGSGQRPVSTGSGNYHTPVWSPCGDLIAFTKQAGGRFHIGVMAPDGSGERILSSSFFQEGPTWAPNGRYIMFFRQPGGGSPRLWTVDVTGRIERPAPYNLPASDPAWSPLLDPPAGDFGGSGRCQAR</sequence>
<dbReference type="Proteomes" id="UP001169063">
    <property type="component" value="Unassembled WGS sequence"/>
</dbReference>
<dbReference type="InterPro" id="IPR014167">
    <property type="entry name" value="Tol-Pal_TolB"/>
</dbReference>
<dbReference type="PANTHER" id="PTHR36842">
    <property type="entry name" value="PROTEIN TOLB HOMOLOG"/>
    <property type="match status" value="1"/>
</dbReference>
<dbReference type="Gene3D" id="2.120.10.30">
    <property type="entry name" value="TolB, C-terminal domain"/>
    <property type="match status" value="1"/>
</dbReference>
<evidence type="ECO:0000256" key="3">
    <source>
        <dbReference type="ARBA" id="ARBA00022729"/>
    </source>
</evidence>